<dbReference type="RefSeq" id="WP_380080567.1">
    <property type="nucleotide sequence ID" value="NZ_JBHRZF010000206.1"/>
</dbReference>
<protein>
    <submittedName>
        <fullName evidence="2">Uncharacterized protein</fullName>
    </submittedName>
</protein>
<dbReference type="Proteomes" id="UP001595748">
    <property type="component" value="Unassembled WGS sequence"/>
</dbReference>
<evidence type="ECO:0000313" key="2">
    <source>
        <dbReference type="EMBL" id="MFC3862624.1"/>
    </source>
</evidence>
<feature type="compositionally biased region" description="Polar residues" evidence="1">
    <location>
        <begin position="1"/>
        <end position="11"/>
    </location>
</feature>
<organism evidence="2 3">
    <name type="scientific">Deinococcus antarcticus</name>
    <dbReference type="NCBI Taxonomy" id="1298767"/>
    <lineage>
        <taxon>Bacteria</taxon>
        <taxon>Thermotogati</taxon>
        <taxon>Deinococcota</taxon>
        <taxon>Deinococci</taxon>
        <taxon>Deinococcales</taxon>
        <taxon>Deinococcaceae</taxon>
        <taxon>Deinococcus</taxon>
    </lineage>
</organism>
<evidence type="ECO:0000256" key="1">
    <source>
        <dbReference type="SAM" id="MobiDB-lite"/>
    </source>
</evidence>
<dbReference type="EMBL" id="JBHRZF010000206">
    <property type="protein sequence ID" value="MFC3862624.1"/>
    <property type="molecule type" value="Genomic_DNA"/>
</dbReference>
<proteinExistence type="predicted"/>
<feature type="region of interest" description="Disordered" evidence="1">
    <location>
        <begin position="1"/>
        <end position="25"/>
    </location>
</feature>
<comment type="caution">
    <text evidence="2">The sequence shown here is derived from an EMBL/GenBank/DDBJ whole genome shotgun (WGS) entry which is preliminary data.</text>
</comment>
<accession>A0ABV8AAU0</accession>
<name>A0ABV8AAU0_9DEIO</name>
<reference evidence="3" key="1">
    <citation type="journal article" date="2019" name="Int. J. Syst. Evol. Microbiol.">
        <title>The Global Catalogue of Microorganisms (GCM) 10K type strain sequencing project: providing services to taxonomists for standard genome sequencing and annotation.</title>
        <authorList>
            <consortium name="The Broad Institute Genomics Platform"/>
            <consortium name="The Broad Institute Genome Sequencing Center for Infectious Disease"/>
            <person name="Wu L."/>
            <person name="Ma J."/>
        </authorList>
    </citation>
    <scope>NUCLEOTIDE SEQUENCE [LARGE SCALE GENOMIC DNA]</scope>
    <source>
        <strain evidence="3">CCTCC AB 2013263</strain>
    </source>
</reference>
<sequence length="159" mass="17673">MATDSQLQEGQQPHPLDGVRQEAARTTAAQVRTDLNDLTARQTALAVGAGWSAAAEETFRQVIGMERKAGLEMRVALGEEGQKFMRYTKSLSDMTLPELQAEYAETRRVTLELLDELLNTPGVKAWTFGEEVPPDIYIVALRQRLTRLGDALAEEKLQD</sequence>
<evidence type="ECO:0000313" key="3">
    <source>
        <dbReference type="Proteomes" id="UP001595748"/>
    </source>
</evidence>
<gene>
    <name evidence="2" type="ORF">ACFOPQ_17810</name>
</gene>
<keyword evidence="3" id="KW-1185">Reference proteome</keyword>